<keyword evidence="2" id="KW-1185">Reference proteome</keyword>
<gene>
    <name evidence="1" type="ORF">ANCDUO_06404</name>
</gene>
<evidence type="ECO:0000313" key="1">
    <source>
        <dbReference type="EMBL" id="KIH63294.1"/>
    </source>
</evidence>
<evidence type="ECO:0000313" key="2">
    <source>
        <dbReference type="Proteomes" id="UP000054047"/>
    </source>
</evidence>
<name>A0A0C2GW72_9BILA</name>
<reference evidence="1 2" key="1">
    <citation type="submission" date="2013-12" db="EMBL/GenBank/DDBJ databases">
        <title>Draft genome of the parsitic nematode Ancylostoma duodenale.</title>
        <authorList>
            <person name="Mitreva M."/>
        </authorList>
    </citation>
    <scope>NUCLEOTIDE SEQUENCE [LARGE SCALE GENOMIC DNA]</scope>
    <source>
        <strain evidence="1 2">Zhejiang</strain>
    </source>
</reference>
<accession>A0A0C2GW72</accession>
<protein>
    <submittedName>
        <fullName evidence="1">Uncharacterized protein</fullName>
    </submittedName>
</protein>
<proteinExistence type="predicted"/>
<organism evidence="1 2">
    <name type="scientific">Ancylostoma duodenale</name>
    <dbReference type="NCBI Taxonomy" id="51022"/>
    <lineage>
        <taxon>Eukaryota</taxon>
        <taxon>Metazoa</taxon>
        <taxon>Ecdysozoa</taxon>
        <taxon>Nematoda</taxon>
        <taxon>Chromadorea</taxon>
        <taxon>Rhabditida</taxon>
        <taxon>Rhabditina</taxon>
        <taxon>Rhabditomorpha</taxon>
        <taxon>Strongyloidea</taxon>
        <taxon>Ancylostomatidae</taxon>
        <taxon>Ancylostomatinae</taxon>
        <taxon>Ancylostoma</taxon>
    </lineage>
</organism>
<dbReference type="AlphaFoldDB" id="A0A0C2GW72"/>
<dbReference type="Proteomes" id="UP000054047">
    <property type="component" value="Unassembled WGS sequence"/>
</dbReference>
<dbReference type="EMBL" id="KN728759">
    <property type="protein sequence ID" value="KIH63294.1"/>
    <property type="molecule type" value="Genomic_DNA"/>
</dbReference>
<sequence>MASLAGTATVTGDPGLMVVPQEMRIENGYWISCLHVGFSTGTPYLRNKPIDNGHEEVRKG</sequence>